<sequence length="785" mass="88299">MVSRALTSKITTDPIAQKRRAWVSALPKDEALRLRFDVENKTTRQSKPLTMEESRHLSFCLGMESDVSNSTHLKALSNTTSLLLDPVCATSDDRRHTLVQSAALIRAPVKQVVAYMFQAEQEFHKVQQEEYNVFAHNVLQKKNSFHYVFHWGMRLPSPFKDRDTVSSILYQKMANGEYIIGFAQTEHKGAWPTSECILGQVLVHDVAKFVGKKELDYHLRLFFDRCTVLRELCDEHPWVIVMVTKMLLNKPGVPKNTKKKLDDFTERDAARAGRALKLCILSNATPTAAVDQWAFNIPAIGELEAQHRWFRPFVDAIVKHLQSVADLNLKMRLFSGAFLSIFDMASDVYMSYEFLGDESTRGVAWATIGCVLACIAVQLIIVFVTGKGRSWRRVAKEVLYVVTGLKPGVDAWRVASGSERTDATMDSLLELTMLRTVEMALESIPAAVLQTRAFIISGSRTKAALASIAISCLSTSFAAAMIWYDYDTSPVKRKESPRLYGGTPDTGRGTYFSLLVVSGAFQSVARSFAIALLFVVSPNYLLAYMVGDHVLYQLYLLFRGDHSAYGPWTNPPISVLVRVIVKLVVDFTSCGLFRGPVIMDCPYFAFNQLTAHASVFVAVHVYVSGGGEDLEEGMLWTAAGALFACCLVSYFGLVYMTKPEYRSTFYNPQTCVSYVQEIFKREGAGDEERMAIFLYHRDKWGSTDVPSVRSFTLAKWPSWRSESPAWFSEELRTRVPDEFIPKDEVMLLSEKERTIRRRKSPGQSPKSDHKRSIKSASVRSVEPVA</sequence>
<dbReference type="EMBL" id="BRYB01003277">
    <property type="protein sequence ID" value="GMI33977.1"/>
    <property type="molecule type" value="Genomic_DNA"/>
</dbReference>
<comment type="caution">
    <text evidence="9">The sequence shown here is derived from an EMBL/GenBank/DDBJ whole genome shotgun (WGS) entry which is preliminary data.</text>
</comment>
<comment type="subcellular location">
    <subcellularLocation>
        <location evidence="1">Cell membrane</location>
        <topology evidence="1">Multi-pass membrane protein</topology>
    </subcellularLocation>
</comment>
<feature type="transmembrane region" description="Helical" evidence="8">
    <location>
        <begin position="463"/>
        <end position="484"/>
    </location>
</feature>
<comment type="similarity">
    <text evidence="2">Belongs to the XK family.</text>
</comment>
<dbReference type="Proteomes" id="UP001165060">
    <property type="component" value="Unassembled WGS sequence"/>
</dbReference>
<keyword evidence="4 8" id="KW-0812">Transmembrane</keyword>
<evidence type="ECO:0000256" key="7">
    <source>
        <dbReference type="SAM" id="MobiDB-lite"/>
    </source>
</evidence>
<dbReference type="InterPro" id="IPR023393">
    <property type="entry name" value="START-like_dom_sf"/>
</dbReference>
<evidence type="ECO:0000256" key="2">
    <source>
        <dbReference type="ARBA" id="ARBA00008789"/>
    </source>
</evidence>
<proteinExistence type="inferred from homology"/>
<dbReference type="InterPro" id="IPR050895">
    <property type="entry name" value="XK-related_scramblase"/>
</dbReference>
<evidence type="ECO:0000313" key="9">
    <source>
        <dbReference type="EMBL" id="GMI33977.1"/>
    </source>
</evidence>
<feature type="region of interest" description="Disordered" evidence="7">
    <location>
        <begin position="750"/>
        <end position="785"/>
    </location>
</feature>
<organism evidence="9 10">
    <name type="scientific">Tetraparma gracilis</name>
    <dbReference type="NCBI Taxonomy" id="2962635"/>
    <lineage>
        <taxon>Eukaryota</taxon>
        <taxon>Sar</taxon>
        <taxon>Stramenopiles</taxon>
        <taxon>Ochrophyta</taxon>
        <taxon>Bolidophyceae</taxon>
        <taxon>Parmales</taxon>
        <taxon>Triparmaceae</taxon>
        <taxon>Tetraparma</taxon>
    </lineage>
</organism>
<name>A0ABQ6MV08_9STRA</name>
<dbReference type="Gene3D" id="3.30.530.20">
    <property type="match status" value="1"/>
</dbReference>
<dbReference type="Pfam" id="PF09815">
    <property type="entry name" value="XK-related"/>
    <property type="match status" value="1"/>
</dbReference>
<feature type="transmembrane region" description="Helical" evidence="8">
    <location>
        <begin position="364"/>
        <end position="386"/>
    </location>
</feature>
<dbReference type="InterPro" id="IPR018629">
    <property type="entry name" value="XK-rel"/>
</dbReference>
<evidence type="ECO:0008006" key="11">
    <source>
        <dbReference type="Google" id="ProtNLM"/>
    </source>
</evidence>
<dbReference type="SUPFAM" id="SSF55961">
    <property type="entry name" value="Bet v1-like"/>
    <property type="match status" value="1"/>
</dbReference>
<gene>
    <name evidence="9" type="ORF">TeGR_g8025</name>
</gene>
<accession>A0ABQ6MV08</accession>
<evidence type="ECO:0000256" key="5">
    <source>
        <dbReference type="ARBA" id="ARBA00022989"/>
    </source>
</evidence>
<evidence type="ECO:0000313" key="10">
    <source>
        <dbReference type="Proteomes" id="UP001165060"/>
    </source>
</evidence>
<keyword evidence="6 8" id="KW-0472">Membrane</keyword>
<dbReference type="PANTHER" id="PTHR16024">
    <property type="entry name" value="XK-RELATED PROTEIN"/>
    <property type="match status" value="1"/>
</dbReference>
<evidence type="ECO:0000256" key="4">
    <source>
        <dbReference type="ARBA" id="ARBA00022692"/>
    </source>
</evidence>
<evidence type="ECO:0000256" key="3">
    <source>
        <dbReference type="ARBA" id="ARBA00022475"/>
    </source>
</evidence>
<keyword evidence="5 8" id="KW-1133">Transmembrane helix</keyword>
<keyword evidence="3" id="KW-1003">Cell membrane</keyword>
<evidence type="ECO:0000256" key="1">
    <source>
        <dbReference type="ARBA" id="ARBA00004651"/>
    </source>
</evidence>
<dbReference type="PANTHER" id="PTHR16024:SF28">
    <property type="entry name" value="XK-RELATED PROTEIN"/>
    <property type="match status" value="1"/>
</dbReference>
<feature type="transmembrane region" description="Helical" evidence="8">
    <location>
        <begin position="605"/>
        <end position="623"/>
    </location>
</feature>
<feature type="transmembrane region" description="Helical" evidence="8">
    <location>
        <begin position="635"/>
        <end position="656"/>
    </location>
</feature>
<protein>
    <recommendedName>
        <fullName evidence="11">Transmembrane protein</fullName>
    </recommendedName>
</protein>
<evidence type="ECO:0000256" key="6">
    <source>
        <dbReference type="ARBA" id="ARBA00023136"/>
    </source>
</evidence>
<evidence type="ECO:0000256" key="8">
    <source>
        <dbReference type="SAM" id="Phobius"/>
    </source>
</evidence>
<reference evidence="9 10" key="1">
    <citation type="journal article" date="2023" name="Commun. Biol.">
        <title>Genome analysis of Parmales, the sister group of diatoms, reveals the evolutionary specialization of diatoms from phago-mixotrophs to photoautotrophs.</title>
        <authorList>
            <person name="Ban H."/>
            <person name="Sato S."/>
            <person name="Yoshikawa S."/>
            <person name="Yamada K."/>
            <person name="Nakamura Y."/>
            <person name="Ichinomiya M."/>
            <person name="Sato N."/>
            <person name="Blanc-Mathieu R."/>
            <person name="Endo H."/>
            <person name="Kuwata A."/>
            <person name="Ogata H."/>
        </authorList>
    </citation>
    <scope>NUCLEOTIDE SEQUENCE [LARGE SCALE GENOMIC DNA]</scope>
</reference>
<keyword evidence="10" id="KW-1185">Reference proteome</keyword>